<dbReference type="PANTHER" id="PTHR12245">
    <property type="entry name" value="SPRY DOMAIN CONTAINING SOCS BOX PROTEIN"/>
    <property type="match status" value="1"/>
</dbReference>
<evidence type="ECO:0000259" key="1">
    <source>
        <dbReference type="PROSITE" id="PS50188"/>
    </source>
</evidence>
<dbReference type="PROSITE" id="PS50188">
    <property type="entry name" value="B302_SPRY"/>
    <property type="match status" value="1"/>
</dbReference>
<dbReference type="InterPro" id="IPR001870">
    <property type="entry name" value="B30.2/SPRY"/>
</dbReference>
<dbReference type="InterPro" id="IPR043136">
    <property type="entry name" value="B30.2/SPRY_sf"/>
</dbReference>
<dbReference type="PANTHER" id="PTHR12245:SF5">
    <property type="entry name" value="SPRY DOMAIN-CONTAINING SOCS BOX PROTEIN 3"/>
    <property type="match status" value="1"/>
</dbReference>
<organism evidence="2">
    <name type="scientific">Albugo laibachii Nc14</name>
    <dbReference type="NCBI Taxonomy" id="890382"/>
    <lineage>
        <taxon>Eukaryota</taxon>
        <taxon>Sar</taxon>
        <taxon>Stramenopiles</taxon>
        <taxon>Oomycota</taxon>
        <taxon>Peronosporomycetes</taxon>
        <taxon>Albuginales</taxon>
        <taxon>Albuginaceae</taxon>
        <taxon>Albugo</taxon>
    </lineage>
</organism>
<dbReference type="HOGENOM" id="CLU_895648_0_0_1"/>
<reference evidence="2" key="1">
    <citation type="journal article" date="2011" name="PLoS Biol.">
        <title>Gene gain and loss during evolution of obligate parasitism in the white rust pathogen of Arabidopsis thaliana.</title>
        <authorList>
            <person name="Kemen E."/>
            <person name="Gardiner A."/>
            <person name="Schultz-Larsen T."/>
            <person name="Kemen A.C."/>
            <person name="Balmuth A.L."/>
            <person name="Robert-Seilaniantz A."/>
            <person name="Bailey K."/>
            <person name="Holub E."/>
            <person name="Studholme D.J."/>
            <person name="Maclean D."/>
            <person name="Jones J.D."/>
        </authorList>
    </citation>
    <scope>NUCLEOTIDE SEQUENCE</scope>
</reference>
<accession>F0W5R8</accession>
<dbReference type="AlphaFoldDB" id="F0W5R8"/>
<sequence>MQTDRNESAIVHVATPYGYGRLITTEERPDVDPEWIDSSMVRVQFPWGYMRIHIKEVNAEPEFMVYALIHSKRQKFRLCFALDCLGIEMIESVRKKLEIPNEVTITLVQTDSVQRIEIKPTLKLVECLINLNHPILVLLCPMKQFQSDQRMHVVEYCDNNTQIIQIGDGCASVFGNFHMQHGVNYWEVKLVRGAGGDGILIGVASDILAGESSWGVSCSTGHKVHGIVDAFTVPMIDGDIIGVLMDTNSGQLAFYKNKRFLGIAFRNVAAKTLLPVFSTTATTQSIRLLQAASPPLG</sequence>
<protein>
    <submittedName>
        <fullName evidence="2">Uncharacterized protein AlNc14C22G2233</fullName>
    </submittedName>
</protein>
<evidence type="ECO:0000313" key="2">
    <source>
        <dbReference type="EMBL" id="CCA16459.1"/>
    </source>
</evidence>
<dbReference type="InterPro" id="IPR050672">
    <property type="entry name" value="FBXO45-Fsn/SPSB_families"/>
</dbReference>
<proteinExistence type="predicted"/>
<dbReference type="SMART" id="SM00449">
    <property type="entry name" value="SPRY"/>
    <property type="match status" value="1"/>
</dbReference>
<dbReference type="InterPro" id="IPR003877">
    <property type="entry name" value="SPRY_dom"/>
</dbReference>
<dbReference type="InterPro" id="IPR013320">
    <property type="entry name" value="ConA-like_dom_sf"/>
</dbReference>
<dbReference type="Gene3D" id="2.60.120.920">
    <property type="match status" value="1"/>
</dbReference>
<name>F0W5R8_9STRA</name>
<reference evidence="2" key="2">
    <citation type="submission" date="2011-02" db="EMBL/GenBank/DDBJ databases">
        <authorList>
            <person name="MacLean D."/>
        </authorList>
    </citation>
    <scope>NUCLEOTIDE SEQUENCE</scope>
</reference>
<dbReference type="EMBL" id="FR824067">
    <property type="protein sequence ID" value="CCA16459.1"/>
    <property type="molecule type" value="Genomic_DNA"/>
</dbReference>
<dbReference type="SUPFAM" id="SSF49899">
    <property type="entry name" value="Concanavalin A-like lectins/glucanases"/>
    <property type="match status" value="1"/>
</dbReference>
<dbReference type="CDD" id="cd11709">
    <property type="entry name" value="SPRY"/>
    <property type="match status" value="1"/>
</dbReference>
<dbReference type="Pfam" id="PF00622">
    <property type="entry name" value="SPRY"/>
    <property type="match status" value="1"/>
</dbReference>
<feature type="domain" description="B30.2/SPRY" evidence="1">
    <location>
        <begin position="104"/>
        <end position="295"/>
    </location>
</feature>
<gene>
    <name evidence="2" type="primary">AlNc14C22G2233</name>
    <name evidence="2" type="ORF">ALNC14_026020</name>
</gene>